<evidence type="ECO:0000313" key="2">
    <source>
        <dbReference type="EMBL" id="KAK4541489.1"/>
    </source>
</evidence>
<comment type="caution">
    <text evidence="2">The sequence shown here is derived from an EMBL/GenBank/DDBJ whole genome shotgun (WGS) entry which is preliminary data.</text>
</comment>
<proteinExistence type="predicted"/>
<evidence type="ECO:0008006" key="4">
    <source>
        <dbReference type="Google" id="ProtNLM"/>
    </source>
</evidence>
<protein>
    <recommendedName>
        <fullName evidence="4">Zn(2)-C6 fungal-type domain-containing protein</fullName>
    </recommendedName>
</protein>
<feature type="compositionally biased region" description="Polar residues" evidence="1">
    <location>
        <begin position="23"/>
        <end position="43"/>
    </location>
</feature>
<dbReference type="AlphaFoldDB" id="A0AAV9J9T2"/>
<feature type="compositionally biased region" description="Low complexity" evidence="1">
    <location>
        <begin position="105"/>
        <end position="122"/>
    </location>
</feature>
<feature type="region of interest" description="Disordered" evidence="1">
    <location>
        <begin position="1"/>
        <end position="126"/>
    </location>
</feature>
<feature type="region of interest" description="Disordered" evidence="1">
    <location>
        <begin position="183"/>
        <end position="229"/>
    </location>
</feature>
<keyword evidence="3" id="KW-1185">Reference proteome</keyword>
<dbReference type="EMBL" id="JAVFHQ010000052">
    <property type="protein sequence ID" value="KAK4541489.1"/>
    <property type="molecule type" value="Genomic_DNA"/>
</dbReference>
<reference evidence="2 3" key="1">
    <citation type="submission" date="2021-11" db="EMBL/GenBank/DDBJ databases">
        <title>Black yeast isolated from Biological Soil Crust.</title>
        <authorList>
            <person name="Kurbessoian T."/>
        </authorList>
    </citation>
    <scope>NUCLEOTIDE SEQUENCE [LARGE SCALE GENOMIC DNA]</scope>
    <source>
        <strain evidence="2 3">CCFEE 5522</strain>
    </source>
</reference>
<evidence type="ECO:0000256" key="1">
    <source>
        <dbReference type="SAM" id="MobiDB-lite"/>
    </source>
</evidence>
<accession>A0AAV9J9T2</accession>
<evidence type="ECO:0000313" key="3">
    <source>
        <dbReference type="Proteomes" id="UP001324427"/>
    </source>
</evidence>
<feature type="compositionally biased region" description="Acidic residues" evidence="1">
    <location>
        <begin position="374"/>
        <end position="404"/>
    </location>
</feature>
<dbReference type="Proteomes" id="UP001324427">
    <property type="component" value="Unassembled WGS sequence"/>
</dbReference>
<sequence length="420" mass="45790">MQDTAASPTADASVGEPGHVQHDTPNAHQPRTTQGTPASQRAGTQRHAPGQPRAAGMGAQNTGQQRPLAAAAPASVFHPRSQMMGARSPRQAPANVPAPRQPHASGMGSQPLGQQQLGSQSQAPPNLESKVVCRRCEMKWGDSANCNIIERGGAPCSGCEVAGCNCIIKREIRPHFPAGANVDWLPPNSRQKRKRDDMAGGHSGSMPPTAAQGTPGPGMGHAFGMPDRSQQVKNGYRETARLERQLKERDDTIHNLTLQLGKLMAQQDMWSTYGSIVQSQRQQQIQNRPSAVPQEAQSAELDDLCGQLKKARKAQEDAYSEGRRGGYRQGYDEAMALRVNELLRPDINLRSEKSAPDQRRSRKPRHDTPQREDHDEEDDDDLDVVSEGEEDDEDDDLDVVDDEQNGPPQRGGYGESRPGR</sequence>
<name>A0AAV9J9T2_9PEZI</name>
<feature type="region of interest" description="Disordered" evidence="1">
    <location>
        <begin position="347"/>
        <end position="420"/>
    </location>
</feature>
<feature type="compositionally biased region" description="Basic and acidic residues" evidence="1">
    <location>
        <begin position="347"/>
        <end position="359"/>
    </location>
</feature>
<gene>
    <name evidence="2" type="ORF">LTR36_007935</name>
</gene>
<organism evidence="2 3">
    <name type="scientific">Oleoguttula mirabilis</name>
    <dbReference type="NCBI Taxonomy" id="1507867"/>
    <lineage>
        <taxon>Eukaryota</taxon>
        <taxon>Fungi</taxon>
        <taxon>Dikarya</taxon>
        <taxon>Ascomycota</taxon>
        <taxon>Pezizomycotina</taxon>
        <taxon>Dothideomycetes</taxon>
        <taxon>Dothideomycetidae</taxon>
        <taxon>Mycosphaerellales</taxon>
        <taxon>Teratosphaeriaceae</taxon>
        <taxon>Oleoguttula</taxon>
    </lineage>
</organism>